<organism evidence="4 5">
    <name type="scientific">Penicillium canescens</name>
    <dbReference type="NCBI Taxonomy" id="5083"/>
    <lineage>
        <taxon>Eukaryota</taxon>
        <taxon>Fungi</taxon>
        <taxon>Dikarya</taxon>
        <taxon>Ascomycota</taxon>
        <taxon>Pezizomycotina</taxon>
        <taxon>Eurotiomycetes</taxon>
        <taxon>Eurotiomycetidae</taxon>
        <taxon>Eurotiales</taxon>
        <taxon>Aspergillaceae</taxon>
        <taxon>Penicillium</taxon>
    </lineage>
</organism>
<evidence type="ECO:0000256" key="2">
    <source>
        <dbReference type="SAM" id="MobiDB-lite"/>
    </source>
</evidence>
<evidence type="ECO:0000313" key="5">
    <source>
        <dbReference type="Proteomes" id="UP001219568"/>
    </source>
</evidence>
<evidence type="ECO:0000256" key="1">
    <source>
        <dbReference type="ARBA" id="ARBA00006768"/>
    </source>
</evidence>
<dbReference type="GO" id="GO:0005993">
    <property type="term" value="P:trehalose catabolic process"/>
    <property type="evidence" value="ECO:0007669"/>
    <property type="project" value="TreeGrafter"/>
</dbReference>
<dbReference type="InterPro" id="IPR046797">
    <property type="entry name" value="PDDEXK_12"/>
</dbReference>
<dbReference type="GO" id="GO:0009277">
    <property type="term" value="C:fungal-type cell wall"/>
    <property type="evidence" value="ECO:0007669"/>
    <property type="project" value="TreeGrafter"/>
</dbReference>
<name>A0AAD6N7Y5_PENCN</name>
<dbReference type="SUPFAM" id="SSF48208">
    <property type="entry name" value="Six-hairpin glycosidases"/>
    <property type="match status" value="1"/>
</dbReference>
<sequence length="664" mass="72148">MPQPDPSKRPYRPGSETGSTVSVRLPDDITSLAPSSSVASRGGRSRSSSPSRVKAELAAATPRVVYIHESTDPNSVAASLLLATLTKGSEYGPDEEVARKVANASCQCATELRSEGSWLNKVALPLLEGAIAELPLECWSIQTESVDPQYQPRYTARDTYTRKVDLVVGLPVDFWKVDYEQAGLNTPGKCFSHMTHPHTGKRVLGPGVEIKAADGNLDEYANNVDAGGFTMPLVAETLSYANAFRQQFGIETNSTWDEMAANVLVLRENGVTLEFTTMNGSAVVKQADVILDTYPLDYATQDPLNDLDYYANKQSPDGPAMAWAIFSIVANEMSPSGCSAFTYGQYSYKPYVRAPFFQMSEQLIDDAAINGGTHPAFPFLTGHGGANQVALFGYLGLRLLPDDYLHVYPNLPPQIPYLKYRTFYWHGWPIDAWSNYTHTIISRATDAQVLDTADQRFANQTITVRSGTKTNFTMYSLPASGSLVIPNLRTGSRDTITGNLVQCQPVQSVNTFQPGQFPISVVDGASSTKWQPAWAANMSAVTVSFGSEAGSMVSGFYFDWAQAPPVNATVIFHNQTLGDPTMAYYSQSSNYQIVASLHNIALSDPYNPQTTNLDVIAIPSGNTTNVTLAEPVPATKYASLLIVGNHRAGSELDPVWFPDGQADV</sequence>
<gene>
    <name evidence="4" type="ORF">N7460_006672</name>
</gene>
<reference evidence="4" key="2">
    <citation type="submission" date="2023-01" db="EMBL/GenBank/DDBJ databases">
        <authorList>
            <person name="Petersen C."/>
        </authorList>
    </citation>
    <scope>NUCLEOTIDE SEQUENCE</scope>
    <source>
        <strain evidence="4">IBT 15450</strain>
    </source>
</reference>
<protein>
    <recommendedName>
        <fullName evidence="3">PD-(D/E)XK nuclease-like domain-containing protein</fullName>
    </recommendedName>
</protein>
<comment type="similarity">
    <text evidence="1">Belongs to the glycosyl hydrolase 65 family.</text>
</comment>
<dbReference type="Pfam" id="PF20516">
    <property type="entry name" value="PDDEXK_12"/>
    <property type="match status" value="1"/>
</dbReference>
<dbReference type="EMBL" id="JAQJZL010000005">
    <property type="protein sequence ID" value="KAJ6041282.1"/>
    <property type="molecule type" value="Genomic_DNA"/>
</dbReference>
<feature type="compositionally biased region" description="Low complexity" evidence="2">
    <location>
        <begin position="33"/>
        <end position="52"/>
    </location>
</feature>
<feature type="domain" description="PD-(D/E)XK nuclease-like" evidence="3">
    <location>
        <begin position="93"/>
        <end position="219"/>
    </location>
</feature>
<dbReference type="AlphaFoldDB" id="A0AAD6N7Y5"/>
<reference evidence="4" key="1">
    <citation type="journal article" date="2023" name="IMA Fungus">
        <title>Comparative genomic study of the Penicillium genus elucidates a diverse pangenome and 15 lateral gene transfer events.</title>
        <authorList>
            <person name="Petersen C."/>
            <person name="Sorensen T."/>
            <person name="Nielsen M.R."/>
            <person name="Sondergaard T.E."/>
            <person name="Sorensen J.L."/>
            <person name="Fitzpatrick D.A."/>
            <person name="Frisvad J.C."/>
            <person name="Nielsen K.L."/>
        </authorList>
    </citation>
    <scope>NUCLEOTIDE SEQUENCE</scope>
    <source>
        <strain evidence="4">IBT 15450</strain>
    </source>
</reference>
<feature type="region of interest" description="Disordered" evidence="2">
    <location>
        <begin position="1"/>
        <end position="54"/>
    </location>
</feature>
<evidence type="ECO:0000259" key="3">
    <source>
        <dbReference type="Pfam" id="PF20516"/>
    </source>
</evidence>
<dbReference type="Proteomes" id="UP001219568">
    <property type="component" value="Unassembled WGS sequence"/>
</dbReference>
<comment type="caution">
    <text evidence="4">The sequence shown here is derived from an EMBL/GenBank/DDBJ whole genome shotgun (WGS) entry which is preliminary data.</text>
</comment>
<evidence type="ECO:0000313" key="4">
    <source>
        <dbReference type="EMBL" id="KAJ6041282.1"/>
    </source>
</evidence>
<dbReference type="InterPro" id="IPR008928">
    <property type="entry name" value="6-hairpin_glycosidase_sf"/>
</dbReference>
<accession>A0AAD6N7Y5</accession>
<dbReference type="PANTHER" id="PTHR11051:SF8">
    <property type="entry name" value="PROTEIN-GLUCOSYLGALACTOSYLHYDROXYLYSINE GLUCOSIDASE"/>
    <property type="match status" value="1"/>
</dbReference>
<dbReference type="PANTHER" id="PTHR11051">
    <property type="entry name" value="GLYCOSYL HYDROLASE-RELATED"/>
    <property type="match status" value="1"/>
</dbReference>
<proteinExistence type="inferred from homology"/>
<dbReference type="GO" id="GO:0004555">
    <property type="term" value="F:alpha,alpha-trehalase activity"/>
    <property type="evidence" value="ECO:0007669"/>
    <property type="project" value="TreeGrafter"/>
</dbReference>
<dbReference type="Gene3D" id="1.50.10.10">
    <property type="match status" value="1"/>
</dbReference>
<keyword evidence="5" id="KW-1185">Reference proteome</keyword>
<dbReference type="InterPro" id="IPR012341">
    <property type="entry name" value="6hp_glycosidase-like_sf"/>
</dbReference>